<evidence type="ECO:0000313" key="3">
    <source>
        <dbReference type="Proteomes" id="UP000652761"/>
    </source>
</evidence>
<accession>A0A843WJQ4</accession>
<sequence>MINNKYRITPPLKPTTIGPLDYSRAIVWGRNQIATPRHVAMENLVATGFKNLLRLRTRPNPPSRPGRDGPRCRLPRANVCRSPSTRHAAHMRTINASGQQWECDMQDRHVQNATSILVVFRDSELRGAMGLNSRTSRPQKPAEGPGAHHNDHMLATANTKHRIHMDPKNVRCYITII</sequence>
<dbReference type="EMBL" id="NMUH01003993">
    <property type="protein sequence ID" value="MQM07936.1"/>
    <property type="molecule type" value="Genomic_DNA"/>
</dbReference>
<evidence type="ECO:0000313" key="2">
    <source>
        <dbReference type="EMBL" id="MQM07936.1"/>
    </source>
</evidence>
<comment type="caution">
    <text evidence="2">The sequence shown here is derived from an EMBL/GenBank/DDBJ whole genome shotgun (WGS) entry which is preliminary data.</text>
</comment>
<gene>
    <name evidence="2" type="ORF">Taro_040783</name>
</gene>
<feature type="region of interest" description="Disordered" evidence="1">
    <location>
        <begin position="129"/>
        <end position="151"/>
    </location>
</feature>
<reference evidence="2" key="1">
    <citation type="submission" date="2017-07" db="EMBL/GenBank/DDBJ databases">
        <title>Taro Niue Genome Assembly and Annotation.</title>
        <authorList>
            <person name="Atibalentja N."/>
            <person name="Keating K."/>
            <person name="Fields C.J."/>
        </authorList>
    </citation>
    <scope>NUCLEOTIDE SEQUENCE</scope>
    <source>
        <strain evidence="2">Niue_2</strain>
        <tissue evidence="2">Leaf</tissue>
    </source>
</reference>
<dbReference type="Proteomes" id="UP000652761">
    <property type="component" value="Unassembled WGS sequence"/>
</dbReference>
<keyword evidence="3" id="KW-1185">Reference proteome</keyword>
<dbReference type="AlphaFoldDB" id="A0A843WJQ4"/>
<organism evidence="2 3">
    <name type="scientific">Colocasia esculenta</name>
    <name type="common">Wild taro</name>
    <name type="synonym">Arum esculentum</name>
    <dbReference type="NCBI Taxonomy" id="4460"/>
    <lineage>
        <taxon>Eukaryota</taxon>
        <taxon>Viridiplantae</taxon>
        <taxon>Streptophyta</taxon>
        <taxon>Embryophyta</taxon>
        <taxon>Tracheophyta</taxon>
        <taxon>Spermatophyta</taxon>
        <taxon>Magnoliopsida</taxon>
        <taxon>Liliopsida</taxon>
        <taxon>Araceae</taxon>
        <taxon>Aroideae</taxon>
        <taxon>Colocasieae</taxon>
        <taxon>Colocasia</taxon>
    </lineage>
</organism>
<evidence type="ECO:0000256" key="1">
    <source>
        <dbReference type="SAM" id="MobiDB-lite"/>
    </source>
</evidence>
<protein>
    <submittedName>
        <fullName evidence="2">Uncharacterized protein</fullName>
    </submittedName>
</protein>
<proteinExistence type="predicted"/>
<name>A0A843WJQ4_COLES</name>